<evidence type="ECO:0000256" key="10">
    <source>
        <dbReference type="SAM" id="MobiDB-lite"/>
    </source>
</evidence>
<comment type="function">
    <text evidence="9">Phospholipid scramblase involved in autophagy. Cycles between the preautophagosomal structure/phagophore assembly site (PAS) and the cytoplasmic vesicle pool and supplies membrane for the growing autophagosome. Lipid scramblase activity plays a key role in preautophagosomal structure/phagophore assembly by distributing the phospholipids that arrive through ATG2 from the cytoplasmic to the luminal leaflet of the bilayer, thereby driving autophagosomal membrane expansion.</text>
</comment>
<protein>
    <recommendedName>
        <fullName evidence="9">Autophagy-related protein 9</fullName>
    </recommendedName>
</protein>
<proteinExistence type="inferred from homology"/>
<evidence type="ECO:0000256" key="1">
    <source>
        <dbReference type="ARBA" id="ARBA00004511"/>
    </source>
</evidence>
<dbReference type="GO" id="GO:0006869">
    <property type="term" value="P:lipid transport"/>
    <property type="evidence" value="ECO:0007669"/>
    <property type="project" value="UniProtKB-KW"/>
</dbReference>
<dbReference type="GO" id="GO:0034497">
    <property type="term" value="P:protein localization to phagophore assembly site"/>
    <property type="evidence" value="ECO:0007669"/>
    <property type="project" value="TreeGrafter"/>
</dbReference>
<dbReference type="Proteomes" id="UP000386466">
    <property type="component" value="Unassembled WGS sequence"/>
</dbReference>
<accession>A0A485P7G5</accession>
<keyword evidence="5 9" id="KW-1133">Transmembrane helix</keyword>
<comment type="caution">
    <text evidence="9">Lacks conserved residue(s) required for the propagation of feature annotation.</text>
</comment>
<dbReference type="GO" id="GO:0061709">
    <property type="term" value="P:reticulophagy"/>
    <property type="evidence" value="ECO:0007669"/>
    <property type="project" value="TreeGrafter"/>
</dbReference>
<keyword evidence="4 9" id="KW-0812">Transmembrane</keyword>
<feature type="compositionally biased region" description="Low complexity" evidence="10">
    <location>
        <begin position="549"/>
        <end position="563"/>
    </location>
</feature>
<keyword evidence="8 9" id="KW-0472">Membrane</keyword>
<feature type="region of interest" description="Disordered" evidence="10">
    <location>
        <begin position="549"/>
        <end position="620"/>
    </location>
</feature>
<feature type="compositionally biased region" description="Polar residues" evidence="10">
    <location>
        <begin position="587"/>
        <end position="598"/>
    </location>
</feature>
<feature type="compositionally biased region" description="Low complexity" evidence="10">
    <location>
        <begin position="574"/>
        <end position="586"/>
    </location>
</feature>
<sequence>MDPPGLRIGPLIPEQDYERLEDCDPEGSQDSPLHGEEQQPLLHVPEGLRGSWHHIQNLDSFFTKISFASFLTHRHIYSYHQRSGFACILLEDVFQLGQFVFIVTFTTFLLRCVDYNILFANQPNNRTTPGLLHGKVTLADAILSSSQCAQRIRSSPLLVFLLILAAAFWLLQLLRSVCNLFSYWDIQVFYREALHIPPVSWAGVSVEGCLEKRYHHLLLRLGPYPSGGLLTWITADDLGSHACAPNSGYLEEGRSSDFTGQEEFGRWGGGEHLWAAVRSGPTSPQLSGQAPLVSHCVGPFTVLVHALPFLSSPSRSCSFLLCSPVRSLRLSSKAVFCSLLPLLPSEAQNLPHVSPAGPRGEVSKRPLEWGSTDRVQGGWRGPGEHRWGKAGVRALLLQEAADPSLPPPPFFLPLPHSFQGKGRAWDGLERLAWRDLTKPDWGSWHAEIRGGEASGPVLACTLGLGRRDSSQVPAAVLCPLPTAPCPAAATASLLASISRIAQDPSCVSPGGTGGQKLAQLPELASAEMSLHAIYLHQLHQQQQQELWGEASASSLSRPWSSPSQTLSPDEEKPSWSSDGSSPASSPRQQWRTQRTQNLLPGRFQETTDAQKEPGQAPSTD</sequence>
<reference evidence="11 12" key="1">
    <citation type="submission" date="2019-01" db="EMBL/GenBank/DDBJ databases">
        <authorList>
            <person name="Alioto T."/>
            <person name="Alioto T."/>
        </authorList>
    </citation>
    <scope>NUCLEOTIDE SEQUENCE [LARGE SCALE GENOMIC DNA]</scope>
</reference>
<evidence type="ECO:0000256" key="3">
    <source>
        <dbReference type="ARBA" id="ARBA00022448"/>
    </source>
</evidence>
<dbReference type="GO" id="GO:0034045">
    <property type="term" value="C:phagophore assembly site membrane"/>
    <property type="evidence" value="ECO:0007669"/>
    <property type="project" value="UniProtKB-SubCell"/>
</dbReference>
<dbReference type="GO" id="GO:0034727">
    <property type="term" value="P:piecemeal microautophagy of the nucleus"/>
    <property type="evidence" value="ECO:0007669"/>
    <property type="project" value="TreeGrafter"/>
</dbReference>
<evidence type="ECO:0000313" key="11">
    <source>
        <dbReference type="EMBL" id="VFV40677.1"/>
    </source>
</evidence>
<evidence type="ECO:0000256" key="9">
    <source>
        <dbReference type="RuleBase" id="RU364027"/>
    </source>
</evidence>
<comment type="similarity">
    <text evidence="2 9">Belongs to the ATG9 family.</text>
</comment>
<dbReference type="PANTHER" id="PTHR13038:SF14">
    <property type="entry name" value="AUTOPHAGY-RELATED PROTEIN 9B"/>
    <property type="match status" value="1"/>
</dbReference>
<evidence type="ECO:0000256" key="2">
    <source>
        <dbReference type="ARBA" id="ARBA00006185"/>
    </source>
</evidence>
<evidence type="ECO:0000256" key="5">
    <source>
        <dbReference type="ARBA" id="ARBA00022989"/>
    </source>
</evidence>
<evidence type="ECO:0000256" key="4">
    <source>
        <dbReference type="ARBA" id="ARBA00022692"/>
    </source>
</evidence>
<keyword evidence="12" id="KW-1185">Reference proteome</keyword>
<evidence type="ECO:0000256" key="7">
    <source>
        <dbReference type="ARBA" id="ARBA00023055"/>
    </source>
</evidence>
<gene>
    <name evidence="11" type="ORF">LYPA_23C019359</name>
</gene>
<dbReference type="EMBL" id="CAAGRJ010029237">
    <property type="protein sequence ID" value="VFV40677.1"/>
    <property type="molecule type" value="Genomic_DNA"/>
</dbReference>
<dbReference type="GO" id="GO:0000422">
    <property type="term" value="P:autophagy of mitochondrion"/>
    <property type="evidence" value="ECO:0007669"/>
    <property type="project" value="TreeGrafter"/>
</dbReference>
<organism evidence="11 12">
    <name type="scientific">Lynx pardinus</name>
    <name type="common">Iberian lynx</name>
    <name type="synonym">Felis pardina</name>
    <dbReference type="NCBI Taxonomy" id="191816"/>
    <lineage>
        <taxon>Eukaryota</taxon>
        <taxon>Metazoa</taxon>
        <taxon>Chordata</taxon>
        <taxon>Craniata</taxon>
        <taxon>Vertebrata</taxon>
        <taxon>Euteleostomi</taxon>
        <taxon>Mammalia</taxon>
        <taxon>Eutheria</taxon>
        <taxon>Laurasiatheria</taxon>
        <taxon>Carnivora</taxon>
        <taxon>Feliformia</taxon>
        <taxon>Felidae</taxon>
        <taxon>Felinae</taxon>
        <taxon>Lynx</taxon>
    </lineage>
</organism>
<evidence type="ECO:0000256" key="8">
    <source>
        <dbReference type="ARBA" id="ARBA00023136"/>
    </source>
</evidence>
<dbReference type="InterPro" id="IPR007241">
    <property type="entry name" value="Autophagy-rel_prot_9"/>
</dbReference>
<evidence type="ECO:0000256" key="6">
    <source>
        <dbReference type="ARBA" id="ARBA00023006"/>
    </source>
</evidence>
<dbReference type="PANTHER" id="PTHR13038">
    <property type="entry name" value="APG9 AUTOPHAGY 9"/>
    <property type="match status" value="1"/>
</dbReference>
<keyword evidence="7 9" id="KW-0445">Lipid transport</keyword>
<dbReference type="AlphaFoldDB" id="A0A485P7G5"/>
<keyword evidence="6 9" id="KW-0072">Autophagy</keyword>
<feature type="transmembrane region" description="Helical" evidence="9">
    <location>
        <begin position="157"/>
        <end position="174"/>
    </location>
</feature>
<comment type="subcellular location">
    <subcellularLocation>
        <location evidence="1 9">Preautophagosomal structure membrane</location>
        <topology evidence="1 9">Multi-pass membrane protein</topology>
    </subcellularLocation>
</comment>
<dbReference type="Pfam" id="PF04109">
    <property type="entry name" value="ATG9"/>
    <property type="match status" value="1"/>
</dbReference>
<evidence type="ECO:0000313" key="12">
    <source>
        <dbReference type="Proteomes" id="UP000386466"/>
    </source>
</evidence>
<keyword evidence="3 9" id="KW-0813">Transport</keyword>
<dbReference type="GO" id="GO:0005776">
    <property type="term" value="C:autophagosome"/>
    <property type="evidence" value="ECO:0007669"/>
    <property type="project" value="TreeGrafter"/>
</dbReference>
<name>A0A485P7G5_LYNPA</name>